<evidence type="ECO:0000256" key="4">
    <source>
        <dbReference type="ARBA" id="ARBA00022475"/>
    </source>
</evidence>
<dbReference type="SUPFAM" id="SSF103054">
    <property type="entry name" value="General secretion pathway protein M, EpsM"/>
    <property type="match status" value="1"/>
</dbReference>
<keyword evidence="3" id="KW-0813">Transport</keyword>
<gene>
    <name evidence="11" type="ORF">HNQ70_003865</name>
</gene>
<evidence type="ECO:0000256" key="9">
    <source>
        <dbReference type="ARBA" id="ARBA00023136"/>
    </source>
</evidence>
<proteinExistence type="inferred from homology"/>
<keyword evidence="12" id="KW-1185">Reference proteome</keyword>
<evidence type="ECO:0000256" key="2">
    <source>
        <dbReference type="ARBA" id="ARBA00010637"/>
    </source>
</evidence>
<comment type="similarity">
    <text evidence="2">Belongs to the GSP M family.</text>
</comment>
<protein>
    <submittedName>
        <fullName evidence="11">General secretion pathway protein M</fullName>
    </submittedName>
</protein>
<dbReference type="InterPro" id="IPR023229">
    <property type="entry name" value="T2SS_M_periplasmic_sf"/>
</dbReference>
<evidence type="ECO:0000313" key="11">
    <source>
        <dbReference type="EMBL" id="MBB5273833.1"/>
    </source>
</evidence>
<reference evidence="11 12" key="1">
    <citation type="submission" date="2020-08" db="EMBL/GenBank/DDBJ databases">
        <title>Genomic Encyclopedia of Type Strains, Phase IV (KMG-IV): sequencing the most valuable type-strain genomes for metagenomic binning, comparative biology and taxonomic classification.</title>
        <authorList>
            <person name="Goeker M."/>
        </authorList>
    </citation>
    <scope>NUCLEOTIDE SEQUENCE [LARGE SCALE GENOMIC DNA]</scope>
    <source>
        <strain evidence="11 12">DSM 29781</strain>
    </source>
</reference>
<dbReference type="InterPro" id="IPR007690">
    <property type="entry name" value="T2SS_GspM"/>
</dbReference>
<keyword evidence="8 10" id="KW-1133">Transmembrane helix</keyword>
<dbReference type="Proteomes" id="UP000532440">
    <property type="component" value="Unassembled WGS sequence"/>
</dbReference>
<keyword evidence="5" id="KW-0997">Cell inner membrane</keyword>
<dbReference type="GO" id="GO:0015627">
    <property type="term" value="C:type II protein secretion system complex"/>
    <property type="evidence" value="ECO:0007669"/>
    <property type="project" value="InterPro"/>
</dbReference>
<keyword evidence="6 10" id="KW-0812">Transmembrane</keyword>
<feature type="transmembrane region" description="Helical" evidence="10">
    <location>
        <begin position="19"/>
        <end position="37"/>
    </location>
</feature>
<dbReference type="GO" id="GO:0015628">
    <property type="term" value="P:protein secretion by the type II secretion system"/>
    <property type="evidence" value="ECO:0007669"/>
    <property type="project" value="InterPro"/>
</dbReference>
<keyword evidence="9 10" id="KW-0472">Membrane</keyword>
<evidence type="ECO:0000256" key="6">
    <source>
        <dbReference type="ARBA" id="ARBA00022692"/>
    </source>
</evidence>
<evidence type="ECO:0000313" key="12">
    <source>
        <dbReference type="Proteomes" id="UP000532440"/>
    </source>
</evidence>
<dbReference type="EMBL" id="JACHGB010000009">
    <property type="protein sequence ID" value="MBB5273833.1"/>
    <property type="molecule type" value="Genomic_DNA"/>
</dbReference>
<evidence type="ECO:0000256" key="8">
    <source>
        <dbReference type="ARBA" id="ARBA00022989"/>
    </source>
</evidence>
<evidence type="ECO:0000256" key="10">
    <source>
        <dbReference type="SAM" id="Phobius"/>
    </source>
</evidence>
<dbReference type="GO" id="GO:0005886">
    <property type="term" value="C:plasma membrane"/>
    <property type="evidence" value="ECO:0007669"/>
    <property type="project" value="UniProtKB-SubCell"/>
</dbReference>
<evidence type="ECO:0000256" key="1">
    <source>
        <dbReference type="ARBA" id="ARBA00004377"/>
    </source>
</evidence>
<sequence>MIEAAIQYWRGLALRERRLVSLAGVVLALGVVYLGFFEPAWQGRNKLRAELPALRTQLSQVAALAGEARQLGAMAPVAGSVDALKRSIEQSVQAAGMGSGLAALEVSDGLFDLRFKDVPHAGWLEWLDTTVRETRLRVATVSITREASPGVVSVRLVLEAPSREGR</sequence>
<dbReference type="AlphaFoldDB" id="A0A7W8HMI3"/>
<evidence type="ECO:0000256" key="5">
    <source>
        <dbReference type="ARBA" id="ARBA00022519"/>
    </source>
</evidence>
<comment type="caution">
    <text evidence="11">The sequence shown here is derived from an EMBL/GenBank/DDBJ whole genome shotgun (WGS) entry which is preliminary data.</text>
</comment>
<keyword evidence="7" id="KW-0653">Protein transport</keyword>
<accession>A0A7W8HMI3</accession>
<comment type="subcellular location">
    <subcellularLocation>
        <location evidence="1">Cell inner membrane</location>
        <topology evidence="1">Single-pass membrane protein</topology>
    </subcellularLocation>
</comment>
<name>A0A7W8HMI3_9BURK</name>
<evidence type="ECO:0000256" key="3">
    <source>
        <dbReference type="ARBA" id="ARBA00022448"/>
    </source>
</evidence>
<organism evidence="11 12">
    <name type="scientific">Quisquiliibacterium transsilvanicum</name>
    <dbReference type="NCBI Taxonomy" id="1549638"/>
    <lineage>
        <taxon>Bacteria</taxon>
        <taxon>Pseudomonadati</taxon>
        <taxon>Pseudomonadota</taxon>
        <taxon>Betaproteobacteria</taxon>
        <taxon>Burkholderiales</taxon>
        <taxon>Burkholderiaceae</taxon>
        <taxon>Quisquiliibacterium</taxon>
    </lineage>
</organism>
<keyword evidence="4" id="KW-1003">Cell membrane</keyword>
<dbReference type="RefSeq" id="WP_183970697.1">
    <property type="nucleotide sequence ID" value="NZ_BAABEW010000005.1"/>
</dbReference>
<evidence type="ECO:0000256" key="7">
    <source>
        <dbReference type="ARBA" id="ARBA00022927"/>
    </source>
</evidence>
<dbReference type="Pfam" id="PF04612">
    <property type="entry name" value="T2SSM"/>
    <property type="match status" value="1"/>
</dbReference>
<dbReference type="Gene3D" id="3.30.1360.100">
    <property type="entry name" value="General secretion pathway protein M, EpsM"/>
    <property type="match status" value="1"/>
</dbReference>